<evidence type="ECO:0000256" key="2">
    <source>
        <dbReference type="ARBA" id="ARBA00022801"/>
    </source>
</evidence>
<evidence type="ECO:0000313" key="4">
    <source>
        <dbReference type="EMBL" id="MBO2458869.1"/>
    </source>
</evidence>
<dbReference type="InterPro" id="IPR029069">
    <property type="entry name" value="HotDog_dom_sf"/>
</dbReference>
<dbReference type="InterPro" id="IPR039298">
    <property type="entry name" value="ACOT13"/>
</dbReference>
<dbReference type="Pfam" id="PF03061">
    <property type="entry name" value="4HBT"/>
    <property type="match status" value="1"/>
</dbReference>
<keyword evidence="5" id="KW-1185">Reference proteome</keyword>
<dbReference type="InterPro" id="IPR003736">
    <property type="entry name" value="PAAI_dom"/>
</dbReference>
<proteinExistence type="inferred from homology"/>
<dbReference type="CDD" id="cd03443">
    <property type="entry name" value="PaaI_thioesterase"/>
    <property type="match status" value="1"/>
</dbReference>
<dbReference type="PANTHER" id="PTHR21660">
    <property type="entry name" value="THIOESTERASE SUPERFAMILY MEMBER-RELATED"/>
    <property type="match status" value="1"/>
</dbReference>
<gene>
    <name evidence="4" type="ORF">J4709_14915</name>
</gene>
<accession>A0ABS3RQ52</accession>
<dbReference type="PANTHER" id="PTHR21660:SF1">
    <property type="entry name" value="ACYL-COENZYME A THIOESTERASE 13"/>
    <property type="match status" value="1"/>
</dbReference>
<reference evidence="4 5" key="1">
    <citation type="submission" date="2021-03" db="EMBL/GenBank/DDBJ databases">
        <title>Actinomadura violae sp. nov., isolated from lichen in Thailand.</title>
        <authorList>
            <person name="Kanchanasin P."/>
            <person name="Saeng-In P."/>
            <person name="Phongsopitanun W."/>
            <person name="Yuki M."/>
            <person name="Kudo T."/>
            <person name="Ohkuma M."/>
            <person name="Tanasupawat S."/>
        </authorList>
    </citation>
    <scope>NUCLEOTIDE SEQUENCE [LARGE SCALE GENOMIC DNA]</scope>
    <source>
        <strain evidence="4 5">LCR2-06</strain>
    </source>
</reference>
<comment type="caution">
    <text evidence="4">The sequence shown here is derived from an EMBL/GenBank/DDBJ whole genome shotgun (WGS) entry which is preliminary data.</text>
</comment>
<organism evidence="4 5">
    <name type="scientific">Actinomadura violacea</name>
    <dbReference type="NCBI Taxonomy" id="2819934"/>
    <lineage>
        <taxon>Bacteria</taxon>
        <taxon>Bacillati</taxon>
        <taxon>Actinomycetota</taxon>
        <taxon>Actinomycetes</taxon>
        <taxon>Streptosporangiales</taxon>
        <taxon>Thermomonosporaceae</taxon>
        <taxon>Actinomadura</taxon>
    </lineage>
</organism>
<dbReference type="SUPFAM" id="SSF54637">
    <property type="entry name" value="Thioesterase/thiol ester dehydrase-isomerase"/>
    <property type="match status" value="1"/>
</dbReference>
<evidence type="ECO:0000313" key="5">
    <source>
        <dbReference type="Proteomes" id="UP000680206"/>
    </source>
</evidence>
<dbReference type="EMBL" id="JAGEPF010000009">
    <property type="protein sequence ID" value="MBO2458869.1"/>
    <property type="molecule type" value="Genomic_DNA"/>
</dbReference>
<dbReference type="Proteomes" id="UP000680206">
    <property type="component" value="Unassembled WGS sequence"/>
</dbReference>
<protein>
    <submittedName>
        <fullName evidence="4">PaaI family thioesterase</fullName>
    </submittedName>
</protein>
<keyword evidence="2" id="KW-0378">Hydrolase</keyword>
<dbReference type="Gene3D" id="3.10.129.10">
    <property type="entry name" value="Hotdog Thioesterase"/>
    <property type="match status" value="1"/>
</dbReference>
<evidence type="ECO:0000256" key="1">
    <source>
        <dbReference type="ARBA" id="ARBA00008324"/>
    </source>
</evidence>
<evidence type="ECO:0000259" key="3">
    <source>
        <dbReference type="Pfam" id="PF03061"/>
    </source>
</evidence>
<dbReference type="InterPro" id="IPR006683">
    <property type="entry name" value="Thioestr_dom"/>
</dbReference>
<dbReference type="NCBIfam" id="TIGR00369">
    <property type="entry name" value="unchar_dom_1"/>
    <property type="match status" value="1"/>
</dbReference>
<comment type="similarity">
    <text evidence="1">Belongs to the thioesterase PaaI family.</text>
</comment>
<sequence length="197" mass="21069">MGRRYPLGDEGHSASRAAHRIPFGARRRLIREHELSVEAGEAAFEETARMWDALTGAELIQAMADGRFPQISDINDHIGQVITSAEPGRVGVSWTPAEKLCNPGGIVHGGYIAMILDNAVCLAGSSTCEHFMPMLTLNLNVDYLRAVRAGETYTVAGTCVHPGSTRMVANAVISDAQGRPVAQASASVLPNKAFARE</sequence>
<feature type="domain" description="Thioesterase" evidence="3">
    <location>
        <begin position="104"/>
        <end position="181"/>
    </location>
</feature>
<name>A0ABS3RQ52_9ACTN</name>